<evidence type="ECO:0000313" key="1">
    <source>
        <dbReference type="EMBL" id="CAG7728958.1"/>
    </source>
</evidence>
<sequence length="78" mass="9212">MTTRVPQTVHISVEELDWEKESRAELKRELEFLFGEPFREIVIEELNPRFFDQLPVPQSIVCERIIAPSSEKLEESHC</sequence>
<gene>
    <name evidence="1" type="ORF">AFUS01_LOCUS17701</name>
</gene>
<dbReference type="EMBL" id="CAJVCH010171143">
    <property type="protein sequence ID" value="CAG7728958.1"/>
    <property type="molecule type" value="Genomic_DNA"/>
</dbReference>
<proteinExistence type="predicted"/>
<dbReference type="Proteomes" id="UP000708208">
    <property type="component" value="Unassembled WGS sequence"/>
</dbReference>
<accession>A0A8J2NW97</accession>
<organism evidence="1 2">
    <name type="scientific">Allacma fusca</name>
    <dbReference type="NCBI Taxonomy" id="39272"/>
    <lineage>
        <taxon>Eukaryota</taxon>
        <taxon>Metazoa</taxon>
        <taxon>Ecdysozoa</taxon>
        <taxon>Arthropoda</taxon>
        <taxon>Hexapoda</taxon>
        <taxon>Collembola</taxon>
        <taxon>Symphypleona</taxon>
        <taxon>Sminthuridae</taxon>
        <taxon>Allacma</taxon>
    </lineage>
</organism>
<evidence type="ECO:0000313" key="2">
    <source>
        <dbReference type="Proteomes" id="UP000708208"/>
    </source>
</evidence>
<name>A0A8J2NW97_9HEXA</name>
<keyword evidence="2" id="KW-1185">Reference proteome</keyword>
<dbReference type="AlphaFoldDB" id="A0A8J2NW97"/>
<reference evidence="1" key="1">
    <citation type="submission" date="2021-06" db="EMBL/GenBank/DDBJ databases">
        <authorList>
            <person name="Hodson N. C."/>
            <person name="Mongue J. A."/>
            <person name="Jaron S. K."/>
        </authorList>
    </citation>
    <scope>NUCLEOTIDE SEQUENCE</scope>
</reference>
<protein>
    <submittedName>
        <fullName evidence="1">Uncharacterized protein</fullName>
    </submittedName>
</protein>
<comment type="caution">
    <text evidence="1">The sequence shown here is derived from an EMBL/GenBank/DDBJ whole genome shotgun (WGS) entry which is preliminary data.</text>
</comment>